<evidence type="ECO:0000313" key="7">
    <source>
        <dbReference type="Proteomes" id="UP000825729"/>
    </source>
</evidence>
<feature type="region of interest" description="Disordered" evidence="5">
    <location>
        <begin position="51"/>
        <end position="73"/>
    </location>
</feature>
<dbReference type="EMBL" id="JAINDJ010000005">
    <property type="protein sequence ID" value="KAG9448431.1"/>
    <property type="molecule type" value="Genomic_DNA"/>
</dbReference>
<evidence type="ECO:0000256" key="5">
    <source>
        <dbReference type="SAM" id="MobiDB-lite"/>
    </source>
</evidence>
<evidence type="ECO:0000256" key="1">
    <source>
        <dbReference type="ARBA" id="ARBA00004555"/>
    </source>
</evidence>
<keyword evidence="7" id="KW-1185">Reference proteome</keyword>
<feature type="compositionally biased region" description="Basic and acidic residues" evidence="5">
    <location>
        <begin position="114"/>
        <end position="124"/>
    </location>
</feature>
<feature type="compositionally biased region" description="Polar residues" evidence="5">
    <location>
        <begin position="51"/>
        <end position="70"/>
    </location>
</feature>
<dbReference type="PANTHER" id="PTHR18921">
    <property type="entry name" value="MYOSIN HEAVY CHAIN - RELATED"/>
    <property type="match status" value="1"/>
</dbReference>
<dbReference type="PANTHER" id="PTHR18921:SF2">
    <property type="entry name" value="THYROID RECEPTOR-INTERACTING PROTEIN 11"/>
    <property type="match status" value="1"/>
</dbReference>
<feature type="coiled-coil region" evidence="4">
    <location>
        <begin position="207"/>
        <end position="563"/>
    </location>
</feature>
<dbReference type="GO" id="GO:0005794">
    <property type="term" value="C:Golgi apparatus"/>
    <property type="evidence" value="ECO:0007669"/>
    <property type="project" value="UniProtKB-SubCell"/>
</dbReference>
<organism evidence="6 7">
    <name type="scientific">Aristolochia fimbriata</name>
    <name type="common">White veined hardy Dutchman's pipe vine</name>
    <dbReference type="NCBI Taxonomy" id="158543"/>
    <lineage>
        <taxon>Eukaryota</taxon>
        <taxon>Viridiplantae</taxon>
        <taxon>Streptophyta</taxon>
        <taxon>Embryophyta</taxon>
        <taxon>Tracheophyta</taxon>
        <taxon>Spermatophyta</taxon>
        <taxon>Magnoliopsida</taxon>
        <taxon>Magnoliidae</taxon>
        <taxon>Piperales</taxon>
        <taxon>Aristolochiaceae</taxon>
        <taxon>Aristolochia</taxon>
    </lineage>
</organism>
<dbReference type="Proteomes" id="UP000825729">
    <property type="component" value="Unassembled WGS sequence"/>
</dbReference>
<evidence type="ECO:0000256" key="3">
    <source>
        <dbReference type="ARBA" id="ARBA00023054"/>
    </source>
</evidence>
<dbReference type="GO" id="GO:0006888">
    <property type="term" value="P:endoplasmic reticulum to Golgi vesicle-mediated transport"/>
    <property type="evidence" value="ECO:0007669"/>
    <property type="project" value="TreeGrafter"/>
</dbReference>
<accession>A0AAV7EJ33</accession>
<evidence type="ECO:0000256" key="4">
    <source>
        <dbReference type="SAM" id="Coils"/>
    </source>
</evidence>
<name>A0AAV7EJ33_ARIFI</name>
<keyword evidence="3 4" id="KW-0175">Coiled coil</keyword>
<evidence type="ECO:0000256" key="2">
    <source>
        <dbReference type="ARBA" id="ARBA00023034"/>
    </source>
</evidence>
<keyword evidence="2" id="KW-0333">Golgi apparatus</keyword>
<feature type="region of interest" description="Disordered" evidence="5">
    <location>
        <begin position="674"/>
        <end position="734"/>
    </location>
</feature>
<dbReference type="GO" id="GO:0007030">
    <property type="term" value="P:Golgi organization"/>
    <property type="evidence" value="ECO:0007669"/>
    <property type="project" value="TreeGrafter"/>
</dbReference>
<evidence type="ECO:0000313" key="6">
    <source>
        <dbReference type="EMBL" id="KAG9448431.1"/>
    </source>
</evidence>
<feature type="region of interest" description="Disordered" evidence="5">
    <location>
        <begin position="114"/>
        <end position="190"/>
    </location>
</feature>
<proteinExistence type="predicted"/>
<feature type="compositionally biased region" description="Polar residues" evidence="5">
    <location>
        <begin position="691"/>
        <end position="709"/>
    </location>
</feature>
<comment type="subcellular location">
    <subcellularLocation>
        <location evidence="1">Golgi apparatus</location>
    </subcellularLocation>
</comment>
<dbReference type="AlphaFoldDB" id="A0AAV7EJ33"/>
<dbReference type="GO" id="GO:0031267">
    <property type="term" value="F:small GTPase binding"/>
    <property type="evidence" value="ECO:0007669"/>
    <property type="project" value="TreeGrafter"/>
</dbReference>
<feature type="compositionally biased region" description="Polar residues" evidence="5">
    <location>
        <begin position="125"/>
        <end position="169"/>
    </location>
</feature>
<sequence>MWNSIATYKENLSQLALDVEDAAEELDSYGSHSHTPGEDASVFDRRVSHRFAQSNSPNRPSLPNGTSASKSEVEQYKAEIQRLQASEAEIKAISVNYAAILKEKDEQLSRLHEENCSLRKRQETASHTSQSESRKTTVSTSTMVKDTGEQSSNKLQRSTSQVNARTSGNFPHRTTAHKHDTSSNGGVQTTDLRVDGKELVEMLDEQKRSLLTLRANYEADVQQLKMQLDKEREALVTLKLKLQGTQELNESTQKELKSVRMEKEKVLLEMNDLHNELSTKAAEIKRLQSEIKRKDMEETGQSVGALKGSIAALEKENSSLKAENGKLVSALRLAEKHRPNEVVGNLDVSYKHTNEELLKFEKALRDTSRERDKALQELSRLKQHLLDKELEESEKMDEDSKTIEELQHKCEYQKAQISHLEKSLKQAISSLEEAKKHNSDELFKATDKIHNLKDQVAQYMSTVDAKNAELLNLQTALGQYYAESEAKERLGRDLAVAKEQLAKLSESLKDAHEKLEISKHEKDQILFKLSQSEKMLLEGKQRLQKFEDENLKLRRALEQSMTRLNRMSMDSDNFVDRRIVIKLLVTYFQRNHSKEVLDLMVRMLGFSEEDKRRIGFAQQGAGKSVVRGVLGLPGRLVGGILGGNSPEASAPGPSENQTFADLWVDFLLEGEEREKRETANGASTAFPMPIGSSTSARQANIDSGGTSLTVKRPMNQVLSPLDHPYENSDTEFSTVPLTSTASSLLENSSKVSRFPPR</sequence>
<gene>
    <name evidence="6" type="ORF">H6P81_014559</name>
</gene>
<reference evidence="6 7" key="1">
    <citation type="submission" date="2021-07" db="EMBL/GenBank/DDBJ databases">
        <title>The Aristolochia fimbriata genome: insights into angiosperm evolution, floral development and chemical biosynthesis.</title>
        <authorList>
            <person name="Jiao Y."/>
        </authorList>
    </citation>
    <scope>NUCLEOTIDE SEQUENCE [LARGE SCALE GENOMIC DNA]</scope>
    <source>
        <strain evidence="6">IBCAS-2021</strain>
        <tissue evidence="6">Leaf</tissue>
    </source>
</reference>
<evidence type="ECO:0008006" key="8">
    <source>
        <dbReference type="Google" id="ProtNLM"/>
    </source>
</evidence>
<protein>
    <recommendedName>
        <fullName evidence="8">Golgin candidate 4</fullName>
    </recommendedName>
</protein>
<comment type="caution">
    <text evidence="6">The sequence shown here is derived from an EMBL/GenBank/DDBJ whole genome shotgun (WGS) entry which is preliminary data.</text>
</comment>